<gene>
    <name evidence="3" type="ORF">GCM10009681_44990</name>
</gene>
<evidence type="ECO:0000313" key="4">
    <source>
        <dbReference type="Proteomes" id="UP001500655"/>
    </source>
</evidence>
<protein>
    <submittedName>
        <fullName evidence="3">SWIM zinc finger domain-containing protein</fullName>
    </submittedName>
</protein>
<organism evidence="3 4">
    <name type="scientific">Luedemannella helvata</name>
    <dbReference type="NCBI Taxonomy" id="349315"/>
    <lineage>
        <taxon>Bacteria</taxon>
        <taxon>Bacillati</taxon>
        <taxon>Actinomycetota</taxon>
        <taxon>Actinomycetes</taxon>
        <taxon>Micromonosporales</taxon>
        <taxon>Micromonosporaceae</taxon>
        <taxon>Luedemannella</taxon>
    </lineage>
</organism>
<keyword evidence="1" id="KW-0863">Zinc-finger</keyword>
<dbReference type="InterPro" id="IPR036388">
    <property type="entry name" value="WH-like_DNA-bd_sf"/>
</dbReference>
<reference evidence="3 4" key="1">
    <citation type="journal article" date="2019" name="Int. J. Syst. Evol. Microbiol.">
        <title>The Global Catalogue of Microorganisms (GCM) 10K type strain sequencing project: providing services to taxonomists for standard genome sequencing and annotation.</title>
        <authorList>
            <consortium name="The Broad Institute Genomics Platform"/>
            <consortium name="The Broad Institute Genome Sequencing Center for Infectious Disease"/>
            <person name="Wu L."/>
            <person name="Ma J."/>
        </authorList>
    </citation>
    <scope>NUCLEOTIDE SEQUENCE [LARGE SCALE GENOMIC DNA]</scope>
    <source>
        <strain evidence="3 4">JCM 13249</strain>
    </source>
</reference>
<dbReference type="EMBL" id="BAAALS010000025">
    <property type="protein sequence ID" value="GAA1768671.1"/>
    <property type="molecule type" value="Genomic_DNA"/>
</dbReference>
<dbReference type="Pfam" id="PF04434">
    <property type="entry name" value="SWIM"/>
    <property type="match status" value="1"/>
</dbReference>
<feature type="domain" description="SWIM-type" evidence="2">
    <location>
        <begin position="415"/>
        <end position="453"/>
    </location>
</feature>
<comment type="caution">
    <text evidence="3">The sequence shown here is derived from an EMBL/GenBank/DDBJ whole genome shotgun (WGS) entry which is preliminary data.</text>
</comment>
<evidence type="ECO:0000256" key="1">
    <source>
        <dbReference type="PROSITE-ProRule" id="PRU00325"/>
    </source>
</evidence>
<evidence type="ECO:0000313" key="3">
    <source>
        <dbReference type="EMBL" id="GAA1768671.1"/>
    </source>
</evidence>
<dbReference type="PROSITE" id="PS50966">
    <property type="entry name" value="ZF_SWIM"/>
    <property type="match status" value="1"/>
</dbReference>
<accession>A0ABN2KZ39</accession>
<name>A0ABN2KZ39_9ACTN</name>
<keyword evidence="1" id="KW-0862">Zinc</keyword>
<dbReference type="Proteomes" id="UP001500655">
    <property type="component" value="Unassembled WGS sequence"/>
</dbReference>
<sequence>MSEGGRKVAGMSSATYSYLRPSGLADGGLSLQTSGGVAQRAAAAARPRFFSGFVTTAEPVAAGLLAVAEVARTRYYQPLSPRSLDPVVTGSRDRLRFESFSGCCGVYARMDVLPAALDGETPDHGTTNVDVNAPLRTALARVAGSSALRLDVGPDDLTVTTMHGSVVEKKVPLPTRWLRGFAEVQVIASRFDPRIEVSAAEAAAFLRRAASPTDRTVLWVVPSGRSLRLTSRPVAGAVCLPGQGRLAVLRPLLRFATTLRAYGPPVGPGSAPVASTWEIETPSLRVSLTLSPEPSRGFSGEGAVLTALATDEAIADADLISALLSWDPTVDVDALASAAALPADRVRAALTQLGTAGRVGFDVADAAYFHRVLPYDAAAAAKLNPRLIGARQLVADGAVAVTDNTARVRSGEETYDVAVVDGAPATCTCPWWARYRGGRGPCKHALAVGMVLTGDREAVPA</sequence>
<dbReference type="Gene3D" id="1.10.10.10">
    <property type="entry name" value="Winged helix-like DNA-binding domain superfamily/Winged helix DNA-binding domain"/>
    <property type="match status" value="1"/>
</dbReference>
<evidence type="ECO:0000259" key="2">
    <source>
        <dbReference type="PROSITE" id="PS50966"/>
    </source>
</evidence>
<keyword evidence="4" id="KW-1185">Reference proteome</keyword>
<keyword evidence="1" id="KW-0479">Metal-binding</keyword>
<proteinExistence type="predicted"/>
<dbReference type="InterPro" id="IPR007527">
    <property type="entry name" value="Znf_SWIM"/>
</dbReference>